<evidence type="ECO:0000256" key="2">
    <source>
        <dbReference type="ARBA" id="ARBA00012400"/>
    </source>
</evidence>
<dbReference type="InterPro" id="IPR037115">
    <property type="entry name" value="Sirohaem_synt_dimer_dom_sf"/>
</dbReference>
<proteinExistence type="predicted"/>
<dbReference type="SUPFAM" id="SSF53790">
    <property type="entry name" value="Tetrapyrrole methylase"/>
    <property type="match status" value="1"/>
</dbReference>
<keyword evidence="5" id="KW-0627">Porphyrin biosynthesis</keyword>
<dbReference type="Gene3D" id="3.40.1010.10">
    <property type="entry name" value="Cobalt-precorrin-4 Transmethylase, Domain 1"/>
    <property type="match status" value="1"/>
</dbReference>
<dbReference type="Pfam" id="PF10414">
    <property type="entry name" value="CysG_dimeriser"/>
    <property type="match status" value="1"/>
</dbReference>
<dbReference type="Proteomes" id="UP000033067">
    <property type="component" value="Chromosome"/>
</dbReference>
<dbReference type="Pfam" id="PF00590">
    <property type="entry name" value="TP_methylase"/>
    <property type="match status" value="1"/>
</dbReference>
<comment type="pathway">
    <text evidence="1">Porphyrin-containing compound metabolism; siroheme biosynthesis; sirohydrochlorin from precorrin-2: step 1/1.</text>
</comment>
<evidence type="ECO:0000256" key="6">
    <source>
        <dbReference type="ARBA" id="ARBA00047561"/>
    </source>
</evidence>
<dbReference type="InterPro" id="IPR006367">
    <property type="entry name" value="Sirohaem_synthase_N"/>
</dbReference>
<dbReference type="SUPFAM" id="SSF51735">
    <property type="entry name" value="NAD(P)-binding Rossmann-fold domains"/>
    <property type="match status" value="1"/>
</dbReference>
<dbReference type="OrthoDB" id="9815856at2"/>
<dbReference type="InterPro" id="IPR000878">
    <property type="entry name" value="4pyrrol_Mease"/>
</dbReference>
<accession>A0A0E3UN28</accession>
<dbReference type="SUPFAM" id="SSF75615">
    <property type="entry name" value="Siroheme synthase middle domains-like"/>
    <property type="match status" value="1"/>
</dbReference>
<dbReference type="PANTHER" id="PTHR35330:SF1">
    <property type="entry name" value="SIROHEME BIOSYNTHESIS PROTEIN MET8"/>
    <property type="match status" value="1"/>
</dbReference>
<feature type="domain" description="Siroheme synthase central" evidence="9">
    <location>
        <begin position="122"/>
        <end position="145"/>
    </location>
</feature>
<reference evidence="10 11" key="1">
    <citation type="journal article" date="2015" name="Genome Announc.">
        <title>Complete Genome Sequence of Pseudoxanthomonas suwonensis Strain J1, a Cellulose-Degrading Bacterium Isolated from Leaf- and Wood-Enriched Soil.</title>
        <authorList>
            <person name="Hou L."/>
            <person name="Jiang J."/>
            <person name="Xu Z."/>
            <person name="Zhou Y."/>
            <person name="Leung F.C."/>
        </authorList>
    </citation>
    <scope>NUCLEOTIDE SEQUENCE [LARGE SCALE GENOMIC DNA]</scope>
    <source>
        <strain evidence="10 11">J1</strain>
    </source>
</reference>
<evidence type="ECO:0000256" key="4">
    <source>
        <dbReference type="ARBA" id="ARBA00023027"/>
    </source>
</evidence>
<keyword evidence="3" id="KW-0560">Oxidoreductase</keyword>
<evidence type="ECO:0000313" key="10">
    <source>
        <dbReference type="EMBL" id="AKC86836.1"/>
    </source>
</evidence>
<name>A0A0E3UN28_9GAMM</name>
<evidence type="ECO:0000256" key="3">
    <source>
        <dbReference type="ARBA" id="ARBA00023002"/>
    </source>
</evidence>
<organism evidence="10 11">
    <name type="scientific">Pseudoxanthomonas suwonensis</name>
    <dbReference type="NCBI Taxonomy" id="314722"/>
    <lineage>
        <taxon>Bacteria</taxon>
        <taxon>Pseudomonadati</taxon>
        <taxon>Pseudomonadota</taxon>
        <taxon>Gammaproteobacteria</taxon>
        <taxon>Lysobacterales</taxon>
        <taxon>Lysobacteraceae</taxon>
        <taxon>Pseudoxanthomonas</taxon>
    </lineage>
</organism>
<keyword evidence="4" id="KW-0520">NAD</keyword>
<comment type="catalytic activity">
    <reaction evidence="6">
        <text>precorrin-2 + NAD(+) = sirohydrochlorin + NADH + 2 H(+)</text>
        <dbReference type="Rhea" id="RHEA:15613"/>
        <dbReference type="ChEBI" id="CHEBI:15378"/>
        <dbReference type="ChEBI" id="CHEBI:57540"/>
        <dbReference type="ChEBI" id="CHEBI:57945"/>
        <dbReference type="ChEBI" id="CHEBI:58351"/>
        <dbReference type="ChEBI" id="CHEBI:58827"/>
        <dbReference type="EC" id="1.3.1.76"/>
    </reaction>
</comment>
<dbReference type="GO" id="GO:0008168">
    <property type="term" value="F:methyltransferase activity"/>
    <property type="evidence" value="ECO:0007669"/>
    <property type="project" value="InterPro"/>
</dbReference>
<dbReference type="UniPathway" id="UPA00262">
    <property type="reaction ID" value="UER00222"/>
</dbReference>
<feature type="domain" description="Sirohaem synthase dimerisation" evidence="8">
    <location>
        <begin position="151"/>
        <end position="206"/>
    </location>
</feature>
<evidence type="ECO:0000259" key="8">
    <source>
        <dbReference type="Pfam" id="PF10414"/>
    </source>
</evidence>
<dbReference type="NCBIfam" id="TIGR01470">
    <property type="entry name" value="cysG_Nterm"/>
    <property type="match status" value="1"/>
</dbReference>
<dbReference type="Gene3D" id="3.40.50.720">
    <property type="entry name" value="NAD(P)-binding Rossmann-like Domain"/>
    <property type="match status" value="1"/>
</dbReference>
<dbReference type="KEGG" id="psuw:WQ53_08775"/>
<dbReference type="InterPro" id="IPR014777">
    <property type="entry name" value="4pyrrole_Mease_sub1"/>
</dbReference>
<sequence length="323" mass="33817">MALYPLFADLEGREVLVVGGGEVAARKVAALLKAGAQVRLHAHEVPHPELADALAAGRIARLGGDFDPAWLDAVWLVVAATDDTAFNAGLAAEAGRRRRLVNVVDDAALSSFQVPAVVERAPLVVAISSGGAAPMLARRVRERLETLLDPSLGVLAALFGEYRDRIRARLPDLAARRRWFERVLDGRMERAFEGGGAAAVEAAFAQEVARAAEPQAAAGAVALVAVGDAPDLYTLRALRALNEADAIVLVEGVDPALLEPARRDAPRIRADAAAAVRRALELAGDGARVVFLHRLPCDAGARGRLAEACAQAGIACRSVPAAA</sequence>
<evidence type="ECO:0000259" key="9">
    <source>
        <dbReference type="Pfam" id="PF14824"/>
    </source>
</evidence>
<dbReference type="PANTHER" id="PTHR35330">
    <property type="entry name" value="SIROHEME BIOSYNTHESIS PROTEIN MET8"/>
    <property type="match status" value="1"/>
</dbReference>
<dbReference type="InterPro" id="IPR036291">
    <property type="entry name" value="NAD(P)-bd_dom_sf"/>
</dbReference>
<dbReference type="InterPro" id="IPR035996">
    <property type="entry name" value="4pyrrol_Methylase_sf"/>
</dbReference>
<dbReference type="InterPro" id="IPR028161">
    <property type="entry name" value="Met8-like"/>
</dbReference>
<dbReference type="AlphaFoldDB" id="A0A0E3UN28"/>
<dbReference type="Pfam" id="PF13241">
    <property type="entry name" value="NAD_binding_7"/>
    <property type="match status" value="1"/>
</dbReference>
<dbReference type="InterPro" id="IPR019478">
    <property type="entry name" value="Sirohaem_synthase_dimer_dom"/>
</dbReference>
<keyword evidence="11" id="KW-1185">Reference proteome</keyword>
<dbReference type="GO" id="GO:0004325">
    <property type="term" value="F:ferrochelatase activity"/>
    <property type="evidence" value="ECO:0007669"/>
    <property type="project" value="InterPro"/>
</dbReference>
<dbReference type="GO" id="GO:0043115">
    <property type="term" value="F:precorrin-2 dehydrogenase activity"/>
    <property type="evidence" value="ECO:0007669"/>
    <property type="project" value="UniProtKB-EC"/>
</dbReference>
<dbReference type="EMBL" id="CP011144">
    <property type="protein sequence ID" value="AKC86836.1"/>
    <property type="molecule type" value="Genomic_DNA"/>
</dbReference>
<gene>
    <name evidence="10" type="ORF">WQ53_08775</name>
</gene>
<dbReference type="EC" id="1.3.1.76" evidence="2"/>
<dbReference type="GO" id="GO:0019354">
    <property type="term" value="P:siroheme biosynthetic process"/>
    <property type="evidence" value="ECO:0007669"/>
    <property type="project" value="UniProtKB-UniPathway"/>
</dbReference>
<dbReference type="InterPro" id="IPR028281">
    <property type="entry name" value="Sirohaem_synthase_central"/>
</dbReference>
<dbReference type="PATRIC" id="fig|314722.6.peg.1884"/>
<protein>
    <recommendedName>
        <fullName evidence="2">precorrin-2 dehydrogenase</fullName>
        <ecNumber evidence="2">1.3.1.76</ecNumber>
    </recommendedName>
</protein>
<dbReference type="Pfam" id="PF14824">
    <property type="entry name" value="Sirohm_synth_M"/>
    <property type="match status" value="1"/>
</dbReference>
<dbReference type="Gene3D" id="1.10.8.210">
    <property type="entry name" value="Sirohaem synthase, dimerisation domain"/>
    <property type="match status" value="1"/>
</dbReference>
<evidence type="ECO:0000256" key="5">
    <source>
        <dbReference type="ARBA" id="ARBA00023244"/>
    </source>
</evidence>
<evidence type="ECO:0000259" key="7">
    <source>
        <dbReference type="Pfam" id="PF00590"/>
    </source>
</evidence>
<dbReference type="RefSeq" id="WP_052631814.1">
    <property type="nucleotide sequence ID" value="NZ_CP011144.1"/>
</dbReference>
<evidence type="ECO:0000313" key="11">
    <source>
        <dbReference type="Proteomes" id="UP000033067"/>
    </source>
</evidence>
<dbReference type="Gene3D" id="3.30.160.110">
    <property type="entry name" value="Siroheme synthase, domain 2"/>
    <property type="match status" value="1"/>
</dbReference>
<feature type="domain" description="Tetrapyrrole methylase" evidence="7">
    <location>
        <begin position="221"/>
        <end position="321"/>
    </location>
</feature>
<evidence type="ECO:0000256" key="1">
    <source>
        <dbReference type="ARBA" id="ARBA00005010"/>
    </source>
</evidence>